<name>A0A9D1SPX5_9BACT</name>
<gene>
    <name evidence="3" type="ORF">IAC72_05290</name>
</gene>
<reference evidence="3" key="2">
    <citation type="journal article" date="2021" name="PeerJ">
        <title>Extensive microbial diversity within the chicken gut microbiome revealed by metagenomics and culture.</title>
        <authorList>
            <person name="Gilroy R."/>
            <person name="Ravi A."/>
            <person name="Getino M."/>
            <person name="Pursley I."/>
            <person name="Horton D.L."/>
            <person name="Alikhan N.F."/>
            <person name="Baker D."/>
            <person name="Gharbi K."/>
            <person name="Hall N."/>
            <person name="Watson M."/>
            <person name="Adriaenssens E.M."/>
            <person name="Foster-Nyarko E."/>
            <person name="Jarju S."/>
            <person name="Secka A."/>
            <person name="Antonio M."/>
            <person name="Oren A."/>
            <person name="Chaudhuri R.R."/>
            <person name="La Ragione R."/>
            <person name="Hildebrand F."/>
            <person name="Pallen M.J."/>
        </authorList>
    </citation>
    <scope>NUCLEOTIDE SEQUENCE</scope>
    <source>
        <strain evidence="3">ChiHjej12B11-7776</strain>
    </source>
</reference>
<keyword evidence="1" id="KW-0378">Hydrolase</keyword>
<dbReference type="GO" id="GO:0004527">
    <property type="term" value="F:exonuclease activity"/>
    <property type="evidence" value="ECO:0007669"/>
    <property type="project" value="UniProtKB-KW"/>
</dbReference>
<evidence type="ECO:0000256" key="1">
    <source>
        <dbReference type="ARBA" id="ARBA00022801"/>
    </source>
</evidence>
<dbReference type="InterPro" id="IPR004843">
    <property type="entry name" value="Calcineurin-like_PHP"/>
</dbReference>
<dbReference type="PANTHER" id="PTHR30337">
    <property type="entry name" value="COMPONENT OF ATP-DEPENDENT DSDNA EXONUCLEASE"/>
    <property type="match status" value="1"/>
</dbReference>
<reference evidence="3" key="1">
    <citation type="submission" date="2020-10" db="EMBL/GenBank/DDBJ databases">
        <authorList>
            <person name="Gilroy R."/>
        </authorList>
    </citation>
    <scope>NUCLEOTIDE SEQUENCE</scope>
    <source>
        <strain evidence="3">ChiHjej12B11-7776</strain>
    </source>
</reference>
<feature type="domain" description="Calcineurin-like phosphoesterase" evidence="2">
    <location>
        <begin position="1"/>
        <end position="175"/>
    </location>
</feature>
<sequence length="337" mass="37350">MKIIHTADVHLDSPLAGVADGKLRRRELLHALSNVAEYAKNNGVQAVIVAGDLFDENSVSSETVKQTAQIISSVAEWFILRGNHGGKGYDVLKNCPNAHFFGEDWSYYTRGGVTIVGRELGVKDDVYWQKFSPPKDTYNVLVLHGDVADDSYGKIDKKVIAASKVDYVALGHRHEFSAMNFGTVRACYCGVPEARGFDEGKSGFVVLDTDKNQIKFVESYLRRVEKIAVDVSAAQTPMQAESMVMDAVSGVSPQNYLDLTLKGKVRCTVDARMIRERLDGRFFALRISDKTAPDVDIARVAKEISLRGEFVRLAMQLPEERRDEVLRLGFAALDGEL</sequence>
<organism evidence="3 4">
    <name type="scientific">Candidatus Fimimonas merdipullorum</name>
    <dbReference type="NCBI Taxonomy" id="2840822"/>
    <lineage>
        <taxon>Bacteria</taxon>
        <taxon>Pseudomonadati</taxon>
        <taxon>Myxococcota</taxon>
        <taxon>Myxococcia</taxon>
        <taxon>Myxococcales</taxon>
        <taxon>Cystobacterineae</taxon>
        <taxon>Myxococcaceae</taxon>
        <taxon>Myxococcaceae incertae sedis</taxon>
        <taxon>Candidatus Fimimonas</taxon>
    </lineage>
</organism>
<dbReference type="Pfam" id="PF00149">
    <property type="entry name" value="Metallophos"/>
    <property type="match status" value="1"/>
</dbReference>
<dbReference type="Gene3D" id="3.60.21.10">
    <property type="match status" value="1"/>
</dbReference>
<dbReference type="InterPro" id="IPR029052">
    <property type="entry name" value="Metallo-depent_PP-like"/>
</dbReference>
<dbReference type="InterPro" id="IPR050535">
    <property type="entry name" value="DNA_Repair-Maintenance_Comp"/>
</dbReference>
<dbReference type="EMBL" id="DVOC01000093">
    <property type="protein sequence ID" value="HIU91403.1"/>
    <property type="molecule type" value="Genomic_DNA"/>
</dbReference>
<dbReference type="AlphaFoldDB" id="A0A9D1SPX5"/>
<dbReference type="CDD" id="cd00840">
    <property type="entry name" value="MPP_Mre11_N"/>
    <property type="match status" value="1"/>
</dbReference>
<proteinExistence type="predicted"/>
<protein>
    <submittedName>
        <fullName evidence="3">DNA repair exonuclease</fullName>
    </submittedName>
</protein>
<evidence type="ECO:0000313" key="3">
    <source>
        <dbReference type="EMBL" id="HIU91403.1"/>
    </source>
</evidence>
<keyword evidence="3" id="KW-0269">Exonuclease</keyword>
<evidence type="ECO:0000313" key="4">
    <source>
        <dbReference type="Proteomes" id="UP000886852"/>
    </source>
</evidence>
<dbReference type="InterPro" id="IPR041796">
    <property type="entry name" value="Mre11_N"/>
</dbReference>
<dbReference type="Proteomes" id="UP000886852">
    <property type="component" value="Unassembled WGS sequence"/>
</dbReference>
<keyword evidence="3" id="KW-0540">Nuclease</keyword>
<accession>A0A9D1SPX5</accession>
<comment type="caution">
    <text evidence="3">The sequence shown here is derived from an EMBL/GenBank/DDBJ whole genome shotgun (WGS) entry which is preliminary data.</text>
</comment>
<dbReference type="SUPFAM" id="SSF56300">
    <property type="entry name" value="Metallo-dependent phosphatases"/>
    <property type="match status" value="1"/>
</dbReference>
<evidence type="ECO:0000259" key="2">
    <source>
        <dbReference type="Pfam" id="PF00149"/>
    </source>
</evidence>